<evidence type="ECO:0000313" key="1">
    <source>
        <dbReference type="EMBL" id="SHF28407.1"/>
    </source>
</evidence>
<evidence type="ECO:0008006" key="3">
    <source>
        <dbReference type="Google" id="ProtNLM"/>
    </source>
</evidence>
<proteinExistence type="predicted"/>
<protein>
    <recommendedName>
        <fullName evidence="3">ChrR Cupin-like domain-containing protein</fullName>
    </recommendedName>
</protein>
<gene>
    <name evidence="1" type="ORF">SAMN05444392_11352</name>
</gene>
<organism evidence="1 2">
    <name type="scientific">Seinonella peptonophila</name>
    <dbReference type="NCBI Taxonomy" id="112248"/>
    <lineage>
        <taxon>Bacteria</taxon>
        <taxon>Bacillati</taxon>
        <taxon>Bacillota</taxon>
        <taxon>Bacilli</taxon>
        <taxon>Bacillales</taxon>
        <taxon>Thermoactinomycetaceae</taxon>
        <taxon>Seinonella</taxon>
    </lineage>
</organism>
<reference evidence="1 2" key="1">
    <citation type="submission" date="2016-11" db="EMBL/GenBank/DDBJ databases">
        <authorList>
            <person name="Jaros S."/>
            <person name="Januszkiewicz K."/>
            <person name="Wedrychowicz H."/>
        </authorList>
    </citation>
    <scope>NUCLEOTIDE SEQUENCE [LARGE SCALE GENOMIC DNA]</scope>
    <source>
        <strain evidence="1 2">DSM 44666</strain>
    </source>
</reference>
<dbReference type="EMBL" id="FQVL01000013">
    <property type="protein sequence ID" value="SHF28407.1"/>
    <property type="molecule type" value="Genomic_DNA"/>
</dbReference>
<accession>A0A1M5AE55</accession>
<evidence type="ECO:0000313" key="2">
    <source>
        <dbReference type="Proteomes" id="UP000184476"/>
    </source>
</evidence>
<dbReference type="SUPFAM" id="SSF51182">
    <property type="entry name" value="RmlC-like cupins"/>
    <property type="match status" value="2"/>
</dbReference>
<sequence>MREHTEFIHHETLPWETLTIPGFPEKSKQKILSIDHETKAFTSLVHIPAGSTGEGGIYQADLELLILKGKLRIGTTEIVQLTHLYLESGTRLAPIVVQSDLQVLLMSAGDLITRTIIDSEKEMIIQDTNQMAWEATITPGFTIGAMRKSLFQHPKSGASSWLLGVLPQMRDTRYEIHPVVEEGFQIYGEMTTDRGLFHEGSYFWRPPGIPHGDFETQRGCLTFFRTDGPLKTTYVIKPEQGE</sequence>
<dbReference type="InterPro" id="IPR011051">
    <property type="entry name" value="RmlC_Cupin_sf"/>
</dbReference>
<keyword evidence="2" id="KW-1185">Reference proteome</keyword>
<dbReference type="Gene3D" id="2.60.120.10">
    <property type="entry name" value="Jelly Rolls"/>
    <property type="match status" value="1"/>
</dbReference>
<dbReference type="OrthoDB" id="9793147at2"/>
<dbReference type="InterPro" id="IPR014710">
    <property type="entry name" value="RmlC-like_jellyroll"/>
</dbReference>
<dbReference type="Pfam" id="PF14499">
    <property type="entry name" value="DUF4437"/>
    <property type="match status" value="1"/>
</dbReference>
<dbReference type="RefSeq" id="WP_073156972.1">
    <property type="nucleotide sequence ID" value="NZ_FQVL01000013.1"/>
</dbReference>
<dbReference type="AlphaFoldDB" id="A0A1M5AE55"/>
<name>A0A1M5AE55_9BACL</name>
<dbReference type="InterPro" id="IPR028013">
    <property type="entry name" value="DUF4437"/>
</dbReference>
<dbReference type="Proteomes" id="UP000184476">
    <property type="component" value="Unassembled WGS sequence"/>
</dbReference>